<dbReference type="CDD" id="cd06124">
    <property type="entry name" value="cupin_NimR-like_N"/>
    <property type="match status" value="1"/>
</dbReference>
<dbReference type="SMART" id="SM00342">
    <property type="entry name" value="HTH_ARAC"/>
    <property type="match status" value="1"/>
</dbReference>
<dbReference type="InterPro" id="IPR014710">
    <property type="entry name" value="RmlC-like_jellyroll"/>
</dbReference>
<dbReference type="InterPro" id="IPR011051">
    <property type="entry name" value="RmlC_Cupin_sf"/>
</dbReference>
<evidence type="ECO:0000313" key="5">
    <source>
        <dbReference type="EMBL" id="BDD50873.1"/>
    </source>
</evidence>
<dbReference type="PANTHER" id="PTHR11019">
    <property type="entry name" value="HTH-TYPE TRANSCRIPTIONAL REGULATOR NIMR"/>
    <property type="match status" value="1"/>
</dbReference>
<sequence length="274" mass="30072">MPILNQSLAGADWIDPDTLPRPIVTMGFLLTDLNGFELEAHAHQKGQVMFVQKGALSCEVAGGLWIVPPGSAMWIPGEIAHSLKAAGGLEGYNTFIASDLAAGLPATCCAISVTPLLRELLIRSAHLPAFYQQGGAETRLFDVMIDELTTAPPEKLHLPMPVDTRLRRMADLMLQSPAERGTLSDWAKRLGFSERTLARLISRQTGMSFGRWRQQLTIMLAVEWLAKGVSIQQVAGSLGYESVPSFTTLFRKLLGTSPGRYMAERHRDAQSMKR</sequence>
<protein>
    <submittedName>
        <fullName evidence="5">AraC family transcriptional regulator</fullName>
    </submittedName>
</protein>
<dbReference type="Pfam" id="PF12833">
    <property type="entry name" value="HTH_18"/>
    <property type="match status" value="1"/>
</dbReference>
<dbReference type="Gene3D" id="2.60.120.10">
    <property type="entry name" value="Jelly Rolls"/>
    <property type="match status" value="1"/>
</dbReference>
<dbReference type="SUPFAM" id="SSF46689">
    <property type="entry name" value="Homeodomain-like"/>
    <property type="match status" value="1"/>
</dbReference>
<feature type="domain" description="HTH araC/xylS-type" evidence="4">
    <location>
        <begin position="167"/>
        <end position="264"/>
    </location>
</feature>
<proteinExistence type="predicted"/>
<organism evidence="5 6">
    <name type="scientific">Phytobacter diazotrophicus</name>
    <dbReference type="NCBI Taxonomy" id="395631"/>
    <lineage>
        <taxon>Bacteria</taxon>
        <taxon>Pseudomonadati</taxon>
        <taxon>Pseudomonadota</taxon>
        <taxon>Gammaproteobacteria</taxon>
        <taxon>Enterobacterales</taxon>
        <taxon>Enterobacteriaceae</taxon>
        <taxon>Phytobacter</taxon>
    </lineage>
</organism>
<evidence type="ECO:0000256" key="3">
    <source>
        <dbReference type="ARBA" id="ARBA00023163"/>
    </source>
</evidence>
<dbReference type="Proteomes" id="UP001320460">
    <property type="component" value="Chromosome"/>
</dbReference>
<dbReference type="PANTHER" id="PTHR11019:SF199">
    <property type="entry name" value="HTH-TYPE TRANSCRIPTIONAL REGULATOR NIMR"/>
    <property type="match status" value="1"/>
</dbReference>
<dbReference type="InterPro" id="IPR003313">
    <property type="entry name" value="AraC-bd"/>
</dbReference>
<dbReference type="SUPFAM" id="SSF51182">
    <property type="entry name" value="RmlC-like cupins"/>
    <property type="match status" value="1"/>
</dbReference>
<dbReference type="PROSITE" id="PS01124">
    <property type="entry name" value="HTH_ARAC_FAMILY_2"/>
    <property type="match status" value="1"/>
</dbReference>
<name>A0ABM7VUP6_9ENTR</name>
<dbReference type="EMBL" id="AP025334">
    <property type="protein sequence ID" value="BDD50873.1"/>
    <property type="molecule type" value="Genomic_DNA"/>
</dbReference>
<keyword evidence="3" id="KW-0804">Transcription</keyword>
<keyword evidence="2" id="KW-0238">DNA-binding</keyword>
<gene>
    <name evidence="5" type="primary">yeaM</name>
    <name evidence="5" type="ORF">PDTA9734_23600</name>
</gene>
<dbReference type="InterPro" id="IPR009057">
    <property type="entry name" value="Homeodomain-like_sf"/>
</dbReference>
<reference evidence="5 6" key="1">
    <citation type="submission" date="2021-12" db="EMBL/GenBank/DDBJ databases">
        <title>Complete genome sequence of Phytobacter diazotrophicus TA9734.</title>
        <authorList>
            <person name="Kubota H."/>
            <person name="Nakayama Y."/>
            <person name="Ariyoshi T."/>
        </authorList>
    </citation>
    <scope>NUCLEOTIDE SEQUENCE [LARGE SCALE GENOMIC DNA]</scope>
    <source>
        <strain evidence="5 6">TA9734</strain>
    </source>
</reference>
<evidence type="ECO:0000259" key="4">
    <source>
        <dbReference type="PROSITE" id="PS01124"/>
    </source>
</evidence>
<dbReference type="Gene3D" id="1.10.10.60">
    <property type="entry name" value="Homeodomain-like"/>
    <property type="match status" value="2"/>
</dbReference>
<evidence type="ECO:0000256" key="2">
    <source>
        <dbReference type="ARBA" id="ARBA00023125"/>
    </source>
</evidence>
<dbReference type="RefSeq" id="WP_125124520.1">
    <property type="nucleotide sequence ID" value="NZ_AP025334.1"/>
</dbReference>
<dbReference type="Pfam" id="PF02311">
    <property type="entry name" value="AraC_binding"/>
    <property type="match status" value="1"/>
</dbReference>
<keyword evidence="6" id="KW-1185">Reference proteome</keyword>
<evidence type="ECO:0000256" key="1">
    <source>
        <dbReference type="ARBA" id="ARBA00023015"/>
    </source>
</evidence>
<evidence type="ECO:0000313" key="6">
    <source>
        <dbReference type="Proteomes" id="UP001320460"/>
    </source>
</evidence>
<accession>A0ABM7VUP6</accession>
<dbReference type="InterPro" id="IPR018060">
    <property type="entry name" value="HTH_AraC"/>
</dbReference>
<keyword evidence="1" id="KW-0805">Transcription regulation</keyword>